<dbReference type="Proteomes" id="UP000265520">
    <property type="component" value="Unassembled WGS sequence"/>
</dbReference>
<dbReference type="EMBL" id="LXQA010959385">
    <property type="protein sequence ID" value="MCI78805.1"/>
    <property type="molecule type" value="Genomic_DNA"/>
</dbReference>
<sequence>YALYLAYEYDQHPYDSMILNLVSERYPKDEDEDCAFAYGSENCEDQVQEAGSSSAVSIHMQDSSSDSISEAAGEI</sequence>
<evidence type="ECO:0000313" key="3">
    <source>
        <dbReference type="Proteomes" id="UP000265520"/>
    </source>
</evidence>
<accession>A0A392UVQ4</accession>
<name>A0A392UVQ4_9FABA</name>
<protein>
    <submittedName>
        <fullName evidence="2">Pentatricopeptide repeat-containing protein</fullName>
    </submittedName>
</protein>
<proteinExistence type="predicted"/>
<feature type="region of interest" description="Disordered" evidence="1">
    <location>
        <begin position="48"/>
        <end position="75"/>
    </location>
</feature>
<evidence type="ECO:0000256" key="1">
    <source>
        <dbReference type="SAM" id="MobiDB-lite"/>
    </source>
</evidence>
<dbReference type="AlphaFoldDB" id="A0A392UVQ4"/>
<gene>
    <name evidence="2" type="ORF">A2U01_0100076</name>
</gene>
<reference evidence="2 3" key="1">
    <citation type="journal article" date="2018" name="Front. Plant Sci.">
        <title>Red Clover (Trifolium pratense) and Zigzag Clover (T. medium) - A Picture of Genomic Similarities and Differences.</title>
        <authorList>
            <person name="Dluhosova J."/>
            <person name="Istvanek J."/>
            <person name="Nedelnik J."/>
            <person name="Repkova J."/>
        </authorList>
    </citation>
    <scope>NUCLEOTIDE SEQUENCE [LARGE SCALE GENOMIC DNA]</scope>
    <source>
        <strain evidence="3">cv. 10/8</strain>
        <tissue evidence="2">Leaf</tissue>
    </source>
</reference>
<organism evidence="2 3">
    <name type="scientific">Trifolium medium</name>
    <dbReference type="NCBI Taxonomy" id="97028"/>
    <lineage>
        <taxon>Eukaryota</taxon>
        <taxon>Viridiplantae</taxon>
        <taxon>Streptophyta</taxon>
        <taxon>Embryophyta</taxon>
        <taxon>Tracheophyta</taxon>
        <taxon>Spermatophyta</taxon>
        <taxon>Magnoliopsida</taxon>
        <taxon>eudicotyledons</taxon>
        <taxon>Gunneridae</taxon>
        <taxon>Pentapetalae</taxon>
        <taxon>rosids</taxon>
        <taxon>fabids</taxon>
        <taxon>Fabales</taxon>
        <taxon>Fabaceae</taxon>
        <taxon>Papilionoideae</taxon>
        <taxon>50 kb inversion clade</taxon>
        <taxon>NPAAA clade</taxon>
        <taxon>Hologalegina</taxon>
        <taxon>IRL clade</taxon>
        <taxon>Trifolieae</taxon>
        <taxon>Trifolium</taxon>
    </lineage>
</organism>
<feature type="compositionally biased region" description="Polar residues" evidence="1">
    <location>
        <begin position="49"/>
        <end position="68"/>
    </location>
</feature>
<feature type="non-terminal residue" evidence="2">
    <location>
        <position position="1"/>
    </location>
</feature>
<evidence type="ECO:0000313" key="2">
    <source>
        <dbReference type="EMBL" id="MCI78805.1"/>
    </source>
</evidence>
<keyword evidence="3" id="KW-1185">Reference proteome</keyword>
<comment type="caution">
    <text evidence="2">The sequence shown here is derived from an EMBL/GenBank/DDBJ whole genome shotgun (WGS) entry which is preliminary data.</text>
</comment>
<feature type="non-terminal residue" evidence="2">
    <location>
        <position position="75"/>
    </location>
</feature>